<evidence type="ECO:0000313" key="2">
    <source>
        <dbReference type="Proteomes" id="UP000607397"/>
    </source>
</evidence>
<dbReference type="EMBL" id="WVIC01000015">
    <property type="protein sequence ID" value="NCJ06667.1"/>
    <property type="molecule type" value="Genomic_DNA"/>
</dbReference>
<dbReference type="AlphaFoldDB" id="A0A8K1ZZP3"/>
<protein>
    <submittedName>
        <fullName evidence="1">Uncharacterized protein</fullName>
    </submittedName>
</protein>
<gene>
    <name evidence="1" type="ORF">GS597_09140</name>
</gene>
<reference evidence="1" key="1">
    <citation type="submission" date="2019-12" db="EMBL/GenBank/DDBJ databases">
        <title>High-Quality draft genome sequences of three cyanobacteria isolated from the limestone walls of the Old Cathedral of Coimbra.</title>
        <authorList>
            <person name="Tiago I."/>
            <person name="Soares F."/>
            <person name="Portugal A."/>
        </authorList>
    </citation>
    <scope>NUCLEOTIDE SEQUENCE [LARGE SCALE GENOMIC DNA]</scope>
    <source>
        <strain evidence="1">C</strain>
    </source>
</reference>
<name>A0A8K1ZZP3_9CYAN</name>
<comment type="caution">
    <text evidence="1">The sequence shown here is derived from an EMBL/GenBank/DDBJ whole genome shotgun (WGS) entry which is preliminary data.</text>
</comment>
<proteinExistence type="predicted"/>
<dbReference type="RefSeq" id="WP_161825144.1">
    <property type="nucleotide sequence ID" value="NZ_WVIC01000015.1"/>
</dbReference>
<keyword evidence="2" id="KW-1185">Reference proteome</keyword>
<dbReference type="Proteomes" id="UP000607397">
    <property type="component" value="Unassembled WGS sequence"/>
</dbReference>
<evidence type="ECO:0000313" key="1">
    <source>
        <dbReference type="EMBL" id="NCJ06667.1"/>
    </source>
</evidence>
<accession>A0A8K1ZZP3</accession>
<sequence length="77" mass="8512">MTKTAAEAKDEMVTLIRSGGRSREDWLRLQAAISEYGDQEPLLKELPEAFIASSLGMDFLRADEPATDAKPGKRSRS</sequence>
<organism evidence="1 2">
    <name type="scientific">Petrachloros mirabilis ULC683</name>
    <dbReference type="NCBI Taxonomy" id="2781853"/>
    <lineage>
        <taxon>Bacteria</taxon>
        <taxon>Bacillati</taxon>
        <taxon>Cyanobacteriota</taxon>
        <taxon>Cyanophyceae</taxon>
        <taxon>Synechococcales</taxon>
        <taxon>Petrachlorosaceae</taxon>
        <taxon>Petrachloros</taxon>
        <taxon>Petrachloros mirabilis</taxon>
    </lineage>
</organism>